<dbReference type="NCBIfam" id="TIGR02120">
    <property type="entry name" value="GspF"/>
    <property type="match status" value="1"/>
</dbReference>
<evidence type="ECO:0000256" key="4">
    <source>
        <dbReference type="ARBA" id="ARBA00022692"/>
    </source>
</evidence>
<keyword evidence="5 7" id="KW-1133">Transmembrane helix</keyword>
<accession>A0ABT7E0M4</accession>
<evidence type="ECO:0000256" key="3">
    <source>
        <dbReference type="ARBA" id="ARBA00022475"/>
    </source>
</evidence>
<feature type="domain" description="Type II secretion system protein GspF" evidence="8">
    <location>
        <begin position="69"/>
        <end position="192"/>
    </location>
</feature>
<comment type="subcellular location">
    <subcellularLocation>
        <location evidence="1">Cell membrane</location>
        <topology evidence="1">Multi-pass membrane protein</topology>
    </subcellularLocation>
</comment>
<comment type="similarity">
    <text evidence="2">Belongs to the GSP F family.</text>
</comment>
<evidence type="ECO:0000256" key="1">
    <source>
        <dbReference type="ARBA" id="ARBA00004651"/>
    </source>
</evidence>
<feature type="transmembrane region" description="Helical" evidence="7">
    <location>
        <begin position="211"/>
        <end position="237"/>
    </location>
</feature>
<dbReference type="Gene3D" id="1.20.81.30">
    <property type="entry name" value="Type II secretion system (T2SS), domain F"/>
    <property type="match status" value="2"/>
</dbReference>
<reference evidence="9" key="1">
    <citation type="submission" date="2023-03" db="EMBL/GenBank/DDBJ databases">
        <title>Chitinimonas shenzhenensis gen. nov., sp. nov., a novel member of family Burkholderiaceae isolated from activated sludge collected in Shen Zhen, China.</title>
        <authorList>
            <person name="Wang X."/>
        </authorList>
    </citation>
    <scope>NUCLEOTIDE SEQUENCE</scope>
    <source>
        <strain evidence="9">DQS-5</strain>
    </source>
</reference>
<name>A0ABT7E0M4_9NEIS</name>
<dbReference type="InterPro" id="IPR018076">
    <property type="entry name" value="T2SS_GspF_dom"/>
</dbReference>
<dbReference type="InterPro" id="IPR011850">
    <property type="entry name" value="T2SS_GspF"/>
</dbReference>
<comment type="caution">
    <text evidence="9">The sequence shown here is derived from an EMBL/GenBank/DDBJ whole genome shotgun (WGS) entry which is preliminary data.</text>
</comment>
<evidence type="ECO:0000259" key="8">
    <source>
        <dbReference type="Pfam" id="PF00482"/>
    </source>
</evidence>
<proteinExistence type="inferred from homology"/>
<dbReference type="PANTHER" id="PTHR30012:SF0">
    <property type="entry name" value="TYPE II SECRETION SYSTEM PROTEIN F-RELATED"/>
    <property type="match status" value="1"/>
</dbReference>
<dbReference type="EMBL" id="JARRAF010000025">
    <property type="protein sequence ID" value="MDK2125851.1"/>
    <property type="molecule type" value="Genomic_DNA"/>
</dbReference>
<feature type="domain" description="Type II secretion system protein GspF" evidence="8">
    <location>
        <begin position="273"/>
        <end position="394"/>
    </location>
</feature>
<evidence type="ECO:0000313" key="10">
    <source>
        <dbReference type="Proteomes" id="UP001172778"/>
    </source>
</evidence>
<evidence type="ECO:0000313" key="9">
    <source>
        <dbReference type="EMBL" id="MDK2125851.1"/>
    </source>
</evidence>
<dbReference type="Pfam" id="PF00482">
    <property type="entry name" value="T2SSF"/>
    <property type="match status" value="2"/>
</dbReference>
<dbReference type="PRINTS" id="PR00812">
    <property type="entry name" value="BCTERIALGSPF"/>
</dbReference>
<dbReference type="PANTHER" id="PTHR30012">
    <property type="entry name" value="GENERAL SECRETION PATHWAY PROTEIN"/>
    <property type="match status" value="1"/>
</dbReference>
<feature type="transmembrane region" description="Helical" evidence="7">
    <location>
        <begin position="371"/>
        <end position="396"/>
    </location>
</feature>
<keyword evidence="6 7" id="KW-0472">Membrane</keyword>
<evidence type="ECO:0000256" key="6">
    <source>
        <dbReference type="ARBA" id="ARBA00023136"/>
    </source>
</evidence>
<dbReference type="Proteomes" id="UP001172778">
    <property type="component" value="Unassembled WGS sequence"/>
</dbReference>
<evidence type="ECO:0000256" key="2">
    <source>
        <dbReference type="ARBA" id="ARBA00005745"/>
    </source>
</evidence>
<evidence type="ECO:0000256" key="7">
    <source>
        <dbReference type="SAM" id="Phobius"/>
    </source>
</evidence>
<dbReference type="InterPro" id="IPR003004">
    <property type="entry name" value="GspF/PilC"/>
</dbReference>
<gene>
    <name evidence="9" type="primary">gspF</name>
    <name evidence="9" type="ORF">PZA18_17495</name>
</gene>
<keyword evidence="4 7" id="KW-0812">Transmembrane</keyword>
<keyword evidence="10" id="KW-1185">Reference proteome</keyword>
<protein>
    <submittedName>
        <fullName evidence="9">Type II secretion system inner membrane protein GspF</fullName>
    </submittedName>
</protein>
<keyword evidence="3" id="KW-1003">Cell membrane</keyword>
<evidence type="ECO:0000256" key="5">
    <source>
        <dbReference type="ARBA" id="ARBA00022989"/>
    </source>
</evidence>
<sequence>MAGFRYDAVRAADGKSQSGVIEADNLRAARASLREQGLWPTDLAEITAGDAGPKVDRRRGLNTAQLALFTRQFSTLLDAGLTIEQGLSVAIEQAEQARERDVLAAVRSEILAGSSLSAALARQPKVFPELYRTVVRAAEESGKSAAVLGRLADYIEARQALASKVGLAFVYPAVVLVVSLLVIIGMLTWVVPQMVTVFQSAKQTLPLLTRALLAVSGGLKEWGVIGAIGLGVLGVVAERALRYESVRRQVDGMLLKLPLFGRFERAANTARLASTLAILTGSGVPLLNAMNAAAGVVSNRVLREVVHEAAKDVREGATLSSALGRAKVFPPVLVHLIASGEASGRLETMLDKAAQQQTGELEARVSTFTSLLGPLMVLAMGGVVLLIVLAILLPVFEMNQMVK</sequence>
<organism evidence="9 10">
    <name type="scientific">Parachitinimonas caeni</name>
    <dbReference type="NCBI Taxonomy" id="3031301"/>
    <lineage>
        <taxon>Bacteria</taxon>
        <taxon>Pseudomonadati</taxon>
        <taxon>Pseudomonadota</taxon>
        <taxon>Betaproteobacteria</taxon>
        <taxon>Neisseriales</taxon>
        <taxon>Chitinibacteraceae</taxon>
        <taxon>Parachitinimonas</taxon>
    </lineage>
</organism>
<dbReference type="RefSeq" id="WP_284102163.1">
    <property type="nucleotide sequence ID" value="NZ_JARRAF010000025.1"/>
</dbReference>
<feature type="transmembrane region" description="Helical" evidence="7">
    <location>
        <begin position="168"/>
        <end position="191"/>
    </location>
</feature>
<dbReference type="InterPro" id="IPR042094">
    <property type="entry name" value="T2SS_GspF_sf"/>
</dbReference>